<keyword evidence="3" id="KW-1185">Reference proteome</keyword>
<evidence type="ECO:0000313" key="3">
    <source>
        <dbReference type="Proteomes" id="UP001152533"/>
    </source>
</evidence>
<accession>A0A9W4RII8</accession>
<dbReference type="InterPro" id="IPR011009">
    <property type="entry name" value="Kinase-like_dom_sf"/>
</dbReference>
<dbReference type="Gene3D" id="1.10.510.10">
    <property type="entry name" value="Transferase(Phosphotransferase) domain 1"/>
    <property type="match status" value="1"/>
</dbReference>
<feature type="domain" description="Protein kinase" evidence="1">
    <location>
        <begin position="168"/>
        <end position="506"/>
    </location>
</feature>
<dbReference type="SUPFAM" id="SSF56112">
    <property type="entry name" value="Protein kinase-like (PK-like)"/>
    <property type="match status" value="1"/>
</dbReference>
<dbReference type="Pfam" id="PF06985">
    <property type="entry name" value="HET"/>
    <property type="match status" value="1"/>
</dbReference>
<dbReference type="GO" id="GO:0005524">
    <property type="term" value="F:ATP binding"/>
    <property type="evidence" value="ECO:0007669"/>
    <property type="project" value="InterPro"/>
</dbReference>
<dbReference type="PANTHER" id="PTHR33112">
    <property type="entry name" value="DOMAIN PROTEIN, PUTATIVE-RELATED"/>
    <property type="match status" value="1"/>
</dbReference>
<dbReference type="Gene3D" id="3.30.200.20">
    <property type="entry name" value="Phosphorylase Kinase, domain 1"/>
    <property type="match status" value="1"/>
</dbReference>
<dbReference type="Pfam" id="PF00069">
    <property type="entry name" value="Pkinase"/>
    <property type="match status" value="1"/>
</dbReference>
<dbReference type="AlphaFoldDB" id="A0A9W4RII8"/>
<reference evidence="2" key="1">
    <citation type="submission" date="2022-08" db="EMBL/GenBank/DDBJ databases">
        <authorList>
            <person name="Giroux E."/>
            <person name="Giroux E."/>
        </authorList>
    </citation>
    <scope>NUCLEOTIDE SEQUENCE</scope>
    <source>
        <strain evidence="2">H1091258</strain>
    </source>
</reference>
<dbReference type="InterPro" id="IPR010730">
    <property type="entry name" value="HET"/>
</dbReference>
<dbReference type="SMART" id="SM00220">
    <property type="entry name" value="S_TKc"/>
    <property type="match status" value="1"/>
</dbReference>
<evidence type="ECO:0000313" key="2">
    <source>
        <dbReference type="EMBL" id="CAI0642010.1"/>
    </source>
</evidence>
<dbReference type="Proteomes" id="UP001152533">
    <property type="component" value="Unassembled WGS sequence"/>
</dbReference>
<evidence type="ECO:0000259" key="1">
    <source>
        <dbReference type="PROSITE" id="PS50011"/>
    </source>
</evidence>
<sequence length="1057" mass="121473">MAAISYKNLKRHMVTPGLEPYDQFLPRSSLDKLVTETSVTRALEQEQENNPIDISKLVAFICGKNGAKKIFAILMWTGQISLIKWFYENGVVDDMLPIYEDPSDEVYKTLGGRRSNADAIEKLIQTSRWSPQRIDAFCSHDQWQFLVPVFRESQFKYSFGIQCRMPFLRKQTDPKDSLFSTVEQICIHKAHLEPGSNSHLSFDKEGHPLVAIKSLKDLNRSNIDFQRAADTEAEVLQMIRDLRHPHLIRAIAYYTRGNKHFLVFPWAAGGNLRDFWQKDPPQKLDADFLAWAFTQLSGLASAMEKLHSSERNCRHGDLKPENILCFENINRTDALAQPWLVIADVGLAKDHNQATEFRIGATSTLSGTVMYEAPEAVTHKDKPRSRRYDIWSIGCLYFEFLIWMLYGKDQLSRFGQDVTSPDGSRKFFEVIGPGTARLKPRVQKWIEWISRDPRCPETTAVYRLLQLIRLRLLVVDVGTVRAWTPGSARTQGRATIREADEVTPGIVRTYTNTADITDGSDMYPDIRILYGYLFLRNFVSSLMSQSQTLDDDWEFNSDHGIARSVLDEVGEHTLEPRDEYVLLCSRCRELSLWSLNCEFLDTPNGLAVKARDCMLCRLLSMATESFVNRLYHTIKFSRFKTYLVTSERPRQPIACLYVTPDRGQTSPGKYLALSHRWGSPDQHRKFCTLSSNIDSFRQGINMAELPRTFQDAVNITRSLGVDYLWIDSLCIVQDDPDDWIKESRLMERVYSSADTPYYVCNSIDDFGRDVDQGELNKRAWVLQERALSRRTIYFTENQTYWECGNGVRCETFTAMTNRKASFLGDSNFPHSIDAHVRGMKIQLFQGLYERYSDLALTSKGDRPIAIRGLEMRLIRTFKTVGGFGMFECYLHRCLLWHRSGLHLKRIDKNLFRGDRVPSWSWMAYDGGIRYLDVPLGGVSWASDIVSPFQQWTPQEANKTDELDKPCEIQAPTWELVAPQKLPLKLDESDYDDFASLSCIILARSKEEQSEMTRSFFVILTRPVNADFKERLCERAGVAVLKEEHIAFSKGSRTCHLV</sequence>
<dbReference type="InterPro" id="IPR000719">
    <property type="entry name" value="Prot_kinase_dom"/>
</dbReference>
<dbReference type="EMBL" id="CAMGZC010000036">
    <property type="protein sequence ID" value="CAI0642010.1"/>
    <property type="molecule type" value="Genomic_DNA"/>
</dbReference>
<proteinExistence type="predicted"/>
<dbReference type="PROSITE" id="PS00108">
    <property type="entry name" value="PROTEIN_KINASE_ST"/>
    <property type="match status" value="1"/>
</dbReference>
<organism evidence="2 3">
    <name type="scientific">Colletotrichum noveboracense</name>
    <dbReference type="NCBI Taxonomy" id="2664923"/>
    <lineage>
        <taxon>Eukaryota</taxon>
        <taxon>Fungi</taxon>
        <taxon>Dikarya</taxon>
        <taxon>Ascomycota</taxon>
        <taxon>Pezizomycotina</taxon>
        <taxon>Sordariomycetes</taxon>
        <taxon>Hypocreomycetidae</taxon>
        <taxon>Glomerellales</taxon>
        <taxon>Glomerellaceae</taxon>
        <taxon>Colletotrichum</taxon>
        <taxon>Colletotrichum gloeosporioides species complex</taxon>
    </lineage>
</organism>
<dbReference type="PANTHER" id="PTHR33112:SF10">
    <property type="entry name" value="TOL"/>
    <property type="match status" value="1"/>
</dbReference>
<name>A0A9W4RII8_9PEZI</name>
<protein>
    <recommendedName>
        <fullName evidence="1">Protein kinase domain-containing protein</fullName>
    </recommendedName>
</protein>
<gene>
    <name evidence="2" type="ORF">CGXH109_LOCUS9965</name>
</gene>
<comment type="caution">
    <text evidence="2">The sequence shown here is derived from an EMBL/GenBank/DDBJ whole genome shotgun (WGS) entry which is preliminary data.</text>
</comment>
<dbReference type="GO" id="GO:0004672">
    <property type="term" value="F:protein kinase activity"/>
    <property type="evidence" value="ECO:0007669"/>
    <property type="project" value="InterPro"/>
</dbReference>
<dbReference type="CDD" id="cd00180">
    <property type="entry name" value="PKc"/>
    <property type="match status" value="1"/>
</dbReference>
<dbReference type="InterPro" id="IPR008271">
    <property type="entry name" value="Ser/Thr_kinase_AS"/>
</dbReference>
<dbReference type="PROSITE" id="PS50011">
    <property type="entry name" value="PROTEIN_KINASE_DOM"/>
    <property type="match status" value="1"/>
</dbReference>